<dbReference type="PANTHER" id="PTHR30606:SF10">
    <property type="entry name" value="PHOSPHATIDYLINOSITOL MANNOSIDE ACYLTRANSFERASE"/>
    <property type="match status" value="1"/>
</dbReference>
<dbReference type="AlphaFoldDB" id="A0A1T5B3C5"/>
<comment type="subcellular location">
    <subcellularLocation>
        <location evidence="1">Cell inner membrane</location>
    </subcellularLocation>
</comment>
<dbReference type="CDD" id="cd07984">
    <property type="entry name" value="LPLAT_LABLAT-like"/>
    <property type="match status" value="1"/>
</dbReference>
<dbReference type="EMBL" id="FUZF01000001">
    <property type="protein sequence ID" value="SKB41752.1"/>
    <property type="molecule type" value="Genomic_DNA"/>
</dbReference>
<gene>
    <name evidence="7" type="ORF">SAMN05660841_00439</name>
</gene>
<keyword evidence="5" id="KW-0472">Membrane</keyword>
<evidence type="ECO:0000256" key="3">
    <source>
        <dbReference type="ARBA" id="ARBA00022519"/>
    </source>
</evidence>
<keyword evidence="2" id="KW-1003">Cell membrane</keyword>
<dbReference type="STRING" id="1513896.SAMN05660841_00439"/>
<dbReference type="GO" id="GO:0016746">
    <property type="term" value="F:acyltransferase activity"/>
    <property type="evidence" value="ECO:0007669"/>
    <property type="project" value="UniProtKB-KW"/>
</dbReference>
<dbReference type="GO" id="GO:0009247">
    <property type="term" value="P:glycolipid biosynthetic process"/>
    <property type="evidence" value="ECO:0007669"/>
    <property type="project" value="UniProtKB-ARBA"/>
</dbReference>
<evidence type="ECO:0000256" key="6">
    <source>
        <dbReference type="ARBA" id="ARBA00023315"/>
    </source>
</evidence>
<proteinExistence type="predicted"/>
<dbReference type="PANTHER" id="PTHR30606">
    <property type="entry name" value="LIPID A BIOSYNTHESIS LAUROYL ACYLTRANSFERASE"/>
    <property type="match status" value="1"/>
</dbReference>
<dbReference type="OrthoDB" id="9801955at2"/>
<dbReference type="Pfam" id="PF03279">
    <property type="entry name" value="Lip_A_acyltrans"/>
    <property type="match status" value="1"/>
</dbReference>
<evidence type="ECO:0000256" key="5">
    <source>
        <dbReference type="ARBA" id="ARBA00023136"/>
    </source>
</evidence>
<dbReference type="InterPro" id="IPR004960">
    <property type="entry name" value="LipA_acyltrans"/>
</dbReference>
<accession>A0A1T5B3C5</accession>
<evidence type="ECO:0000256" key="1">
    <source>
        <dbReference type="ARBA" id="ARBA00004533"/>
    </source>
</evidence>
<protein>
    <submittedName>
        <fullName evidence="7">KDO2-lipid IV(A) lauroyltransferase</fullName>
    </submittedName>
</protein>
<evidence type="ECO:0000313" key="8">
    <source>
        <dbReference type="Proteomes" id="UP000190150"/>
    </source>
</evidence>
<name>A0A1T5B3C5_9SPHI</name>
<keyword evidence="3" id="KW-0997">Cell inner membrane</keyword>
<dbReference type="Proteomes" id="UP000190150">
    <property type="component" value="Unassembled WGS sequence"/>
</dbReference>
<evidence type="ECO:0000256" key="4">
    <source>
        <dbReference type="ARBA" id="ARBA00022679"/>
    </source>
</evidence>
<organism evidence="7 8">
    <name type="scientific">Sphingobacterium nematocida</name>
    <dbReference type="NCBI Taxonomy" id="1513896"/>
    <lineage>
        <taxon>Bacteria</taxon>
        <taxon>Pseudomonadati</taxon>
        <taxon>Bacteroidota</taxon>
        <taxon>Sphingobacteriia</taxon>
        <taxon>Sphingobacteriales</taxon>
        <taxon>Sphingobacteriaceae</taxon>
        <taxon>Sphingobacterium</taxon>
    </lineage>
</organism>
<evidence type="ECO:0000256" key="2">
    <source>
        <dbReference type="ARBA" id="ARBA00022475"/>
    </source>
</evidence>
<dbReference type="GO" id="GO:0005886">
    <property type="term" value="C:plasma membrane"/>
    <property type="evidence" value="ECO:0007669"/>
    <property type="project" value="UniProtKB-SubCell"/>
</dbReference>
<keyword evidence="8" id="KW-1185">Reference proteome</keyword>
<reference evidence="8" key="1">
    <citation type="submission" date="2017-02" db="EMBL/GenBank/DDBJ databases">
        <authorList>
            <person name="Varghese N."/>
            <person name="Submissions S."/>
        </authorList>
    </citation>
    <scope>NUCLEOTIDE SEQUENCE [LARGE SCALE GENOMIC DNA]</scope>
    <source>
        <strain evidence="8">DSM 24091</strain>
    </source>
</reference>
<sequence length="264" mass="31082">MNIPKTKSTMNKIYNFSGFLIGKVFRYRSEVVTQNLARSLPLSKYSELSYQYQRFYRNMSRIILEVLFPNRPQLIISSEMYRTLHQIHQQQRNIILMLGHYGNWEILGKLPLHLDIPIQSLYKPVKNKWINRLLLNRRQQYGVQLLPADQAAKKLLGSRSSPAITLFIADQFPGKGNGLEIDFLSQSTHMFMGPERIARRIDAYVAYIELRPIDTYKWKAYLHPISTHAAKSTVGQITRSFTRKLESSILQDPTWWLWSHKRWK</sequence>
<evidence type="ECO:0000313" key="7">
    <source>
        <dbReference type="EMBL" id="SKB41752.1"/>
    </source>
</evidence>
<keyword evidence="6" id="KW-0012">Acyltransferase</keyword>
<keyword evidence="4 7" id="KW-0808">Transferase</keyword>